<feature type="non-terminal residue" evidence="1">
    <location>
        <position position="1"/>
    </location>
</feature>
<dbReference type="AlphaFoldDB" id="A0A146JWR4"/>
<reference evidence="1" key="1">
    <citation type="submission" date="2015-07" db="EMBL/GenBank/DDBJ databases">
        <title>Adaptation to a free-living lifestyle via gene acquisitions in the diplomonad Trepomonas sp. PC1.</title>
        <authorList>
            <person name="Xu F."/>
            <person name="Jerlstrom-Hultqvist J."/>
            <person name="Kolisko M."/>
            <person name="Simpson A.G.B."/>
            <person name="Roger A.J."/>
            <person name="Svard S.G."/>
            <person name="Andersson J.O."/>
        </authorList>
    </citation>
    <scope>NUCLEOTIDE SEQUENCE</scope>
    <source>
        <strain evidence="1">PC1</strain>
    </source>
</reference>
<protein>
    <submittedName>
        <fullName evidence="1">Uncharacterized protein</fullName>
    </submittedName>
</protein>
<proteinExistence type="predicted"/>
<accession>A0A146JWR4</accession>
<name>A0A146JWR4_9EUKA</name>
<sequence length="354" mass="41241">IRDFQVDQLTKSYKVIYISIKQLLLILNPSNDNAKLFSTSVLKIHNYQTVTEETIVNRVFFLKGSTDHYWKSLNQVNVAHQIQGKTFQIFAPRHLMWFFRHVGFIPEQSKYSYDFQNAGWKLIDGLKAISQGLQTKVQESLIASSQNLQAAFLELFEFEFDLGFTLMDQIDELIDDTQLQHRLKSFVNDFEDPMTCQSMVDTKCSINGSRVAIQQADLKINTYKTDYQKLQTMINAKTAYIHLVLLRESLKRIQIQNRSKPKIVLSPFQLKKSLLSKESVNKMAQFTQKFQFVKPTFELIQQKTYYQFECYEQEQILLILNSVAESQYCTEEQHTKLCELMSTGVNTGVKKVLE</sequence>
<evidence type="ECO:0000313" key="1">
    <source>
        <dbReference type="EMBL" id="JAP89070.1"/>
    </source>
</evidence>
<organism evidence="1">
    <name type="scientific">Trepomonas sp. PC1</name>
    <dbReference type="NCBI Taxonomy" id="1076344"/>
    <lineage>
        <taxon>Eukaryota</taxon>
        <taxon>Metamonada</taxon>
        <taxon>Diplomonadida</taxon>
        <taxon>Hexamitidae</taxon>
        <taxon>Hexamitinae</taxon>
        <taxon>Trepomonas</taxon>
    </lineage>
</organism>
<dbReference type="EMBL" id="GDID01007536">
    <property type="protein sequence ID" value="JAP89070.1"/>
    <property type="molecule type" value="Transcribed_RNA"/>
</dbReference>
<gene>
    <name evidence="1" type="ORF">TPC1_31435</name>
</gene>